<evidence type="ECO:0000256" key="8">
    <source>
        <dbReference type="ARBA" id="ARBA00018836"/>
    </source>
</evidence>
<dbReference type="Proteomes" id="UP000563524">
    <property type="component" value="Unassembled WGS sequence"/>
</dbReference>
<accession>A0A840I7V2</accession>
<keyword evidence="16" id="KW-1185">Reference proteome</keyword>
<dbReference type="GO" id="GO:0005829">
    <property type="term" value="C:cytosol"/>
    <property type="evidence" value="ECO:0007669"/>
    <property type="project" value="TreeGrafter"/>
</dbReference>
<reference evidence="15 16" key="1">
    <citation type="submission" date="2020-08" db="EMBL/GenBank/DDBJ databases">
        <title>Genomic Encyclopedia of Type Strains, Phase IV (KMG-IV): sequencing the most valuable type-strain genomes for metagenomic binning, comparative biology and taxonomic classification.</title>
        <authorList>
            <person name="Goeker M."/>
        </authorList>
    </citation>
    <scope>NUCLEOTIDE SEQUENCE [LARGE SCALE GENOMIC DNA]</scope>
    <source>
        <strain evidence="15 16">DSM 102850</strain>
    </source>
</reference>
<evidence type="ECO:0000256" key="10">
    <source>
        <dbReference type="ARBA" id="ARBA00022723"/>
    </source>
</evidence>
<comment type="pathway">
    <text evidence="4 14">Cofactor biosynthesis; riboflavin biosynthesis; 2-hydroxy-3-oxobutyl phosphate from D-ribulose 5-phosphate: step 1/1.</text>
</comment>
<keyword evidence="12 14" id="KW-0464">Manganese</keyword>
<comment type="subunit">
    <text evidence="14">Homodimer.</text>
</comment>
<dbReference type="FunFam" id="3.90.870.10:FF:000001">
    <property type="entry name" value="Riboflavin biosynthesis protein RibBA"/>
    <property type="match status" value="1"/>
</dbReference>
<evidence type="ECO:0000313" key="15">
    <source>
        <dbReference type="EMBL" id="MBB4660040.1"/>
    </source>
</evidence>
<keyword evidence="11 14" id="KW-0460">Magnesium</keyword>
<evidence type="ECO:0000313" key="16">
    <source>
        <dbReference type="Proteomes" id="UP000563524"/>
    </source>
</evidence>
<sequence>MSFSTVPEALEAMRQGRFVIVADDEGRENEGDVVIAAEFADAAAINFCARFARGLVCCALAPSILDRFGLPLMVPQALNGSGFGTAFTLSVEARKGVTTGISAADRARTVAVLIDEDAGPEDIVAPGHMFPLRAREEGVLERGGQTEASVDLCRLAGLRPGAVICEVMNEDGTMARRDDLFAFAAEHGGLPVITVEQIRRYRLANEGAAIAAE</sequence>
<evidence type="ECO:0000256" key="11">
    <source>
        <dbReference type="ARBA" id="ARBA00022842"/>
    </source>
</evidence>
<dbReference type="AlphaFoldDB" id="A0A840I7V2"/>
<evidence type="ECO:0000256" key="1">
    <source>
        <dbReference type="ARBA" id="ARBA00000141"/>
    </source>
</evidence>
<dbReference type="PANTHER" id="PTHR21327:SF18">
    <property type="entry name" value="3,4-DIHYDROXY-2-BUTANONE 4-PHOSPHATE SYNTHASE"/>
    <property type="match status" value="1"/>
</dbReference>
<comment type="similarity">
    <text evidence="6">In the C-terminal section; belongs to the GTP cyclohydrolase II family.</text>
</comment>
<dbReference type="GO" id="GO:0009231">
    <property type="term" value="P:riboflavin biosynthetic process"/>
    <property type="evidence" value="ECO:0007669"/>
    <property type="project" value="UniProtKB-UniPathway"/>
</dbReference>
<dbReference type="UniPathway" id="UPA00275">
    <property type="reaction ID" value="UER00399"/>
</dbReference>
<comment type="catalytic activity">
    <reaction evidence="1 14">
        <text>D-ribulose 5-phosphate = (2S)-2-hydroxy-3-oxobutyl phosphate + formate + H(+)</text>
        <dbReference type="Rhea" id="RHEA:18457"/>
        <dbReference type="ChEBI" id="CHEBI:15378"/>
        <dbReference type="ChEBI" id="CHEBI:15740"/>
        <dbReference type="ChEBI" id="CHEBI:58121"/>
        <dbReference type="ChEBI" id="CHEBI:58830"/>
        <dbReference type="EC" id="4.1.99.12"/>
    </reaction>
</comment>
<evidence type="ECO:0000256" key="14">
    <source>
        <dbReference type="RuleBase" id="RU003843"/>
    </source>
</evidence>
<evidence type="ECO:0000256" key="4">
    <source>
        <dbReference type="ARBA" id="ARBA00004904"/>
    </source>
</evidence>
<name>A0A840I7V2_9PROT</name>
<comment type="cofactor">
    <cofactor evidence="14">
        <name>Mg(2+)</name>
        <dbReference type="ChEBI" id="CHEBI:18420"/>
    </cofactor>
    <cofactor evidence="14">
        <name>Mn(2+)</name>
        <dbReference type="ChEBI" id="CHEBI:29035"/>
    </cofactor>
    <text evidence="14">Binds 2 divalent metal cations per subunit. Magnesium or manganese.</text>
</comment>
<dbReference type="GO" id="GO:0046872">
    <property type="term" value="F:metal ion binding"/>
    <property type="evidence" value="ECO:0007669"/>
    <property type="project" value="UniProtKB-KW"/>
</dbReference>
<dbReference type="GO" id="GO:0008686">
    <property type="term" value="F:3,4-dihydroxy-2-butanone-4-phosphate synthase activity"/>
    <property type="evidence" value="ECO:0007669"/>
    <property type="project" value="UniProtKB-EC"/>
</dbReference>
<keyword evidence="9 14" id="KW-0686">Riboflavin biosynthesis</keyword>
<keyword evidence="13 14" id="KW-0456">Lyase</keyword>
<evidence type="ECO:0000256" key="3">
    <source>
        <dbReference type="ARBA" id="ARBA00002284"/>
    </source>
</evidence>
<dbReference type="PANTHER" id="PTHR21327">
    <property type="entry name" value="GTP CYCLOHYDROLASE II-RELATED"/>
    <property type="match status" value="1"/>
</dbReference>
<proteinExistence type="inferred from homology"/>
<dbReference type="Gene3D" id="3.90.870.10">
    <property type="entry name" value="DHBP synthase"/>
    <property type="match status" value="1"/>
</dbReference>
<dbReference type="EMBL" id="JACHOB010000006">
    <property type="protein sequence ID" value="MBB4660040.1"/>
    <property type="molecule type" value="Genomic_DNA"/>
</dbReference>
<evidence type="ECO:0000256" key="2">
    <source>
        <dbReference type="ARBA" id="ARBA00001936"/>
    </source>
</evidence>
<dbReference type="InterPro" id="IPR000422">
    <property type="entry name" value="DHBP_synthase_RibB"/>
</dbReference>
<evidence type="ECO:0000256" key="12">
    <source>
        <dbReference type="ARBA" id="ARBA00023211"/>
    </source>
</evidence>
<comment type="cofactor">
    <cofactor evidence="2">
        <name>Mn(2+)</name>
        <dbReference type="ChEBI" id="CHEBI:29035"/>
    </cofactor>
</comment>
<dbReference type="InterPro" id="IPR017945">
    <property type="entry name" value="DHBP_synth_RibB-like_a/b_dom"/>
</dbReference>
<dbReference type="SUPFAM" id="SSF55821">
    <property type="entry name" value="YrdC/RibB"/>
    <property type="match status" value="1"/>
</dbReference>
<dbReference type="EC" id="4.1.99.12" evidence="7 14"/>
<evidence type="ECO:0000256" key="6">
    <source>
        <dbReference type="ARBA" id="ARBA00008976"/>
    </source>
</evidence>
<evidence type="ECO:0000256" key="5">
    <source>
        <dbReference type="ARBA" id="ARBA00005520"/>
    </source>
</evidence>
<evidence type="ECO:0000256" key="13">
    <source>
        <dbReference type="ARBA" id="ARBA00023239"/>
    </source>
</evidence>
<comment type="function">
    <text evidence="3 14">Catalyzes the conversion of D-ribulose 5-phosphate to formate and 3,4-dihydroxy-2-butanone 4-phosphate.</text>
</comment>
<evidence type="ECO:0000256" key="9">
    <source>
        <dbReference type="ARBA" id="ARBA00022619"/>
    </source>
</evidence>
<protein>
    <recommendedName>
        <fullName evidence="8 14">3,4-dihydroxy-2-butanone 4-phosphate synthase</fullName>
        <shortName evidence="14">DHBP synthase</shortName>
        <ecNumber evidence="7 14">4.1.99.12</ecNumber>
    </recommendedName>
</protein>
<dbReference type="Pfam" id="PF00926">
    <property type="entry name" value="DHBP_synthase"/>
    <property type="match status" value="1"/>
</dbReference>
<comment type="caution">
    <text evidence="15">The sequence shown here is derived from an EMBL/GenBank/DDBJ whole genome shotgun (WGS) entry which is preliminary data.</text>
</comment>
<organism evidence="15 16">
    <name type="scientific">Parvularcula dongshanensis</name>
    <dbReference type="NCBI Taxonomy" id="1173995"/>
    <lineage>
        <taxon>Bacteria</taxon>
        <taxon>Pseudomonadati</taxon>
        <taxon>Pseudomonadota</taxon>
        <taxon>Alphaproteobacteria</taxon>
        <taxon>Parvularculales</taxon>
        <taxon>Parvularculaceae</taxon>
        <taxon>Parvularcula</taxon>
    </lineage>
</organism>
<dbReference type="RefSeq" id="WP_183819241.1">
    <property type="nucleotide sequence ID" value="NZ_JACHOB010000006.1"/>
</dbReference>
<keyword evidence="10 14" id="KW-0479">Metal-binding</keyword>
<dbReference type="GO" id="GO:0003935">
    <property type="term" value="F:GTP cyclohydrolase II activity"/>
    <property type="evidence" value="ECO:0007669"/>
    <property type="project" value="TreeGrafter"/>
</dbReference>
<comment type="similarity">
    <text evidence="14">Belongs to the DHBP synthase family.</text>
</comment>
<dbReference type="NCBIfam" id="TIGR00506">
    <property type="entry name" value="ribB"/>
    <property type="match status" value="1"/>
</dbReference>
<gene>
    <name evidence="15" type="ORF">GGQ59_002584</name>
</gene>
<evidence type="ECO:0000256" key="7">
    <source>
        <dbReference type="ARBA" id="ARBA00012153"/>
    </source>
</evidence>
<comment type="similarity">
    <text evidence="5">In the N-terminal section; belongs to the DHBP synthase family.</text>
</comment>